<dbReference type="InterPro" id="IPR036425">
    <property type="entry name" value="MoaB/Mog-like_dom_sf"/>
</dbReference>
<protein>
    <submittedName>
        <fullName evidence="1">Molybdopterin biosynthesis protein</fullName>
    </submittedName>
</protein>
<proteinExistence type="predicted"/>
<dbReference type="UniPathway" id="UPA00344"/>
<accession>A0A3P3DML7</accession>
<reference evidence="1 2" key="1">
    <citation type="submission" date="2018-11" db="EMBL/GenBank/DDBJ databases">
        <title>Gemmobacter sp. nov., YIM 102744-1 draft genome.</title>
        <authorList>
            <person name="Li G."/>
            <person name="Jiang Y."/>
        </authorList>
    </citation>
    <scope>NUCLEOTIDE SEQUENCE [LARGE SCALE GENOMIC DNA]</scope>
    <source>
        <strain evidence="1 2">YIM 102744-1</strain>
    </source>
</reference>
<dbReference type="AlphaFoldDB" id="A0A3P3DML7"/>
<dbReference type="RefSeq" id="WP_124964741.1">
    <property type="nucleotide sequence ID" value="NZ_RRAZ01000011.1"/>
</dbReference>
<evidence type="ECO:0000313" key="1">
    <source>
        <dbReference type="EMBL" id="RRH75174.1"/>
    </source>
</evidence>
<organism evidence="1 2">
    <name type="scientific">Falsigemmobacter faecalis</name>
    <dbReference type="NCBI Taxonomy" id="2488730"/>
    <lineage>
        <taxon>Bacteria</taxon>
        <taxon>Pseudomonadati</taxon>
        <taxon>Pseudomonadota</taxon>
        <taxon>Alphaproteobacteria</taxon>
        <taxon>Rhodobacterales</taxon>
        <taxon>Paracoccaceae</taxon>
        <taxon>Falsigemmobacter</taxon>
    </lineage>
</organism>
<dbReference type="Gene3D" id="3.40.980.10">
    <property type="entry name" value="MoaB/Mog-like domain"/>
    <property type="match status" value="1"/>
</dbReference>
<dbReference type="CDD" id="cd03522">
    <property type="entry name" value="MoeA_like"/>
    <property type="match status" value="1"/>
</dbReference>
<keyword evidence="2" id="KW-1185">Reference proteome</keyword>
<comment type="caution">
    <text evidence="1">The sequence shown here is derived from an EMBL/GenBank/DDBJ whole genome shotgun (WGS) entry which is preliminary data.</text>
</comment>
<gene>
    <name evidence="1" type="ORF">EG244_09325</name>
</gene>
<dbReference type="EMBL" id="RRAZ01000011">
    <property type="protein sequence ID" value="RRH75174.1"/>
    <property type="molecule type" value="Genomic_DNA"/>
</dbReference>
<evidence type="ECO:0000313" key="2">
    <source>
        <dbReference type="Proteomes" id="UP000282125"/>
    </source>
</evidence>
<dbReference type="SUPFAM" id="SSF53218">
    <property type="entry name" value="Molybdenum cofactor biosynthesis proteins"/>
    <property type="match status" value="1"/>
</dbReference>
<name>A0A3P3DML7_9RHOB</name>
<dbReference type="OrthoDB" id="9779263at2"/>
<sequence>MFFGPVPLSQAEGAILAHSLALPEGRLRKGLRLSADHLSRMAAAGLESVVVAIPAKDDLEEDTAALQIASAAAGPGVELRVVGTGRVNLHARGPGLAQLRAGQILAANAVDPMLTIATVPDLHRLEPGGMIATVKVISYAVAGAAVAGVAEAIAGAVSLAPPVWSEATLIETEIAGQDAGAKGARVTEARLARLGLAMAPKISAAHDSEALARAIAAAPGTGPLLILTASATSDPQDVGPAALRLAGGQVTRVGMPVDPGNLLFLGAFQGRPVIGLPGCARSPALNGADWVLERICCGIEVSARDIAAMGLGGLLVEMPSRPHPRMTPKGP</sequence>
<dbReference type="Proteomes" id="UP000282125">
    <property type="component" value="Unassembled WGS sequence"/>
</dbReference>